<protein>
    <submittedName>
        <fullName evidence="4">Uncharacterized protein LOC108672225</fullName>
    </submittedName>
</protein>
<dbReference type="GeneID" id="108672225"/>
<feature type="signal peptide" evidence="2">
    <location>
        <begin position="1"/>
        <end position="24"/>
    </location>
</feature>
<reference evidence="4" key="1">
    <citation type="submission" date="2025-08" db="UniProtKB">
        <authorList>
            <consortium name="RefSeq"/>
        </authorList>
    </citation>
    <scope>IDENTIFICATION</scope>
    <source>
        <tissue evidence="4">Whole organism</tissue>
    </source>
</reference>
<dbReference type="KEGG" id="hazt:108672225"/>
<evidence type="ECO:0000313" key="3">
    <source>
        <dbReference type="Proteomes" id="UP000694843"/>
    </source>
</evidence>
<sequence length="229" mass="24653">MKTQLQRAALGVLVTLALLGSAAAKPHVPPSDTPDPQHEDLAFSNQTHLDNHHDQGESLGKADEGNGPGQMDARHTRGVVSDPTKPGQLKPGQAGASGQAKDSQTRQAGADNNTGNSSAAAASQLTHNETGANERHKRNGAPRNTKPSQWGPHCEVVVNRCNIPQYGSGPNAKYPTTPKWDVRCGLEPICRRPWEFESSSKGQLFTGPPRRHPLYYSSPYDTTQRRNSG</sequence>
<accession>A0A8B7NNV5</accession>
<feature type="compositionally biased region" description="Low complexity" evidence="1">
    <location>
        <begin position="108"/>
        <end position="123"/>
    </location>
</feature>
<feature type="chain" id="PRO_5034458162" evidence="2">
    <location>
        <begin position="25"/>
        <end position="229"/>
    </location>
</feature>
<proteinExistence type="predicted"/>
<keyword evidence="3" id="KW-1185">Reference proteome</keyword>
<gene>
    <name evidence="4" type="primary">LOC108672225</name>
</gene>
<dbReference type="Proteomes" id="UP000694843">
    <property type="component" value="Unplaced"/>
</dbReference>
<dbReference type="RefSeq" id="XP_018015350.1">
    <property type="nucleotide sequence ID" value="XM_018159861.2"/>
</dbReference>
<feature type="compositionally biased region" description="Basic and acidic residues" evidence="1">
    <location>
        <begin position="49"/>
        <end position="64"/>
    </location>
</feature>
<name>A0A8B7NNV5_HYAAZ</name>
<keyword evidence="2" id="KW-0732">Signal</keyword>
<organism evidence="3 4">
    <name type="scientific">Hyalella azteca</name>
    <name type="common">Amphipod</name>
    <dbReference type="NCBI Taxonomy" id="294128"/>
    <lineage>
        <taxon>Eukaryota</taxon>
        <taxon>Metazoa</taxon>
        <taxon>Ecdysozoa</taxon>
        <taxon>Arthropoda</taxon>
        <taxon>Crustacea</taxon>
        <taxon>Multicrustacea</taxon>
        <taxon>Malacostraca</taxon>
        <taxon>Eumalacostraca</taxon>
        <taxon>Peracarida</taxon>
        <taxon>Amphipoda</taxon>
        <taxon>Senticaudata</taxon>
        <taxon>Talitrida</taxon>
        <taxon>Talitroidea</taxon>
        <taxon>Hyalellidae</taxon>
        <taxon>Hyalella</taxon>
    </lineage>
</organism>
<evidence type="ECO:0000256" key="1">
    <source>
        <dbReference type="SAM" id="MobiDB-lite"/>
    </source>
</evidence>
<feature type="region of interest" description="Disordered" evidence="1">
    <location>
        <begin position="23"/>
        <end position="152"/>
    </location>
</feature>
<evidence type="ECO:0000313" key="4">
    <source>
        <dbReference type="RefSeq" id="XP_018015350.1"/>
    </source>
</evidence>
<evidence type="ECO:0000256" key="2">
    <source>
        <dbReference type="SAM" id="SignalP"/>
    </source>
</evidence>
<feature type="compositionally biased region" description="Polar residues" evidence="1">
    <location>
        <begin position="219"/>
        <end position="229"/>
    </location>
</feature>
<dbReference type="AlphaFoldDB" id="A0A8B7NNV5"/>
<feature type="region of interest" description="Disordered" evidence="1">
    <location>
        <begin position="198"/>
        <end position="229"/>
    </location>
</feature>